<dbReference type="STRING" id="1447875.A0A2B7WJR5"/>
<dbReference type="InterPro" id="IPR029045">
    <property type="entry name" value="ClpP/crotonase-like_dom_sf"/>
</dbReference>
<dbReference type="SUPFAM" id="SSF52096">
    <property type="entry name" value="ClpP/crotonase"/>
    <property type="match status" value="1"/>
</dbReference>
<dbReference type="InterPro" id="IPR001753">
    <property type="entry name" value="Enoyl-CoA_hydra/iso"/>
</dbReference>
<evidence type="ECO:0008006" key="3">
    <source>
        <dbReference type="Google" id="ProtNLM"/>
    </source>
</evidence>
<dbReference type="PANTHER" id="PTHR11941:SF75">
    <property type="entry name" value="ENOYL-COA HYDRATASE_ISOMERASE FAMILY PROTEIN"/>
    <property type="match status" value="1"/>
</dbReference>
<dbReference type="GO" id="GO:0006635">
    <property type="term" value="P:fatty acid beta-oxidation"/>
    <property type="evidence" value="ECO:0007669"/>
    <property type="project" value="TreeGrafter"/>
</dbReference>
<dbReference type="Gene3D" id="3.90.226.10">
    <property type="entry name" value="2-enoyl-CoA Hydratase, Chain A, domain 1"/>
    <property type="match status" value="1"/>
</dbReference>
<comment type="caution">
    <text evidence="1">The sequence shown here is derived from an EMBL/GenBank/DDBJ whole genome shotgun (WGS) entry which is preliminary data.</text>
</comment>
<dbReference type="AlphaFoldDB" id="A0A2B7WJR5"/>
<dbReference type="EMBL" id="PDNB01000265">
    <property type="protein sequence ID" value="PGG96862.1"/>
    <property type="molecule type" value="Genomic_DNA"/>
</dbReference>
<evidence type="ECO:0000313" key="2">
    <source>
        <dbReference type="Proteomes" id="UP000223968"/>
    </source>
</evidence>
<keyword evidence="2" id="KW-1185">Reference proteome</keyword>
<organism evidence="1 2">
    <name type="scientific">Helicocarpus griseus UAMH5409</name>
    <dbReference type="NCBI Taxonomy" id="1447875"/>
    <lineage>
        <taxon>Eukaryota</taxon>
        <taxon>Fungi</taxon>
        <taxon>Dikarya</taxon>
        <taxon>Ascomycota</taxon>
        <taxon>Pezizomycotina</taxon>
        <taxon>Eurotiomycetes</taxon>
        <taxon>Eurotiomycetidae</taxon>
        <taxon>Onygenales</taxon>
        <taxon>Ajellomycetaceae</taxon>
        <taxon>Helicocarpus</taxon>
    </lineage>
</organism>
<dbReference type="Proteomes" id="UP000223968">
    <property type="component" value="Unassembled WGS sequence"/>
</dbReference>
<gene>
    <name evidence="1" type="ORF">AJ79_09424</name>
</gene>
<evidence type="ECO:0000313" key="1">
    <source>
        <dbReference type="EMBL" id="PGG96862.1"/>
    </source>
</evidence>
<name>A0A2B7WJR5_9EURO</name>
<dbReference type="PANTHER" id="PTHR11941">
    <property type="entry name" value="ENOYL-COA HYDRATASE-RELATED"/>
    <property type="match status" value="1"/>
</dbReference>
<accession>A0A2B7WJR5</accession>
<dbReference type="Pfam" id="PF00378">
    <property type="entry name" value="ECH_1"/>
    <property type="match status" value="1"/>
</dbReference>
<sequence length="198" mass="22050">MVSSYNHLSVERRGSIYIITMQKPPENRITVSFAQTLITAFRDIEGELGPDSEGAVILRGNDTKFFCTGLDLEERETNKFASTDGFYPLIHTILDFPYPTICLITGHVFGGACLLTMAHDYRIMNAKWGYCSMLPANLGLHFDGMGALLRLKLAPQIARKVLLQAHRFTGKEALADGIVDEIVEPEQLLDKALEMADK</sequence>
<proteinExistence type="predicted"/>
<dbReference type="OrthoDB" id="1696280at2759"/>
<dbReference type="GO" id="GO:0005777">
    <property type="term" value="C:peroxisome"/>
    <property type="evidence" value="ECO:0007669"/>
    <property type="project" value="TreeGrafter"/>
</dbReference>
<reference evidence="1 2" key="1">
    <citation type="submission" date="2017-10" db="EMBL/GenBank/DDBJ databases">
        <title>Comparative genomics in systemic dimorphic fungi from Ajellomycetaceae.</title>
        <authorList>
            <person name="Munoz J.F."/>
            <person name="Mcewen J.G."/>
            <person name="Clay O.K."/>
            <person name="Cuomo C.A."/>
        </authorList>
    </citation>
    <scope>NUCLEOTIDE SEQUENCE [LARGE SCALE GENOMIC DNA]</scope>
    <source>
        <strain evidence="1 2">UAMH5409</strain>
    </source>
</reference>
<dbReference type="GO" id="GO:0004165">
    <property type="term" value="F:delta(3)-delta(2)-enoyl-CoA isomerase activity"/>
    <property type="evidence" value="ECO:0007669"/>
    <property type="project" value="TreeGrafter"/>
</dbReference>
<dbReference type="CDD" id="cd06558">
    <property type="entry name" value="crotonase-like"/>
    <property type="match status" value="1"/>
</dbReference>
<protein>
    <recommendedName>
        <fullName evidence="3">Enoyl-CoA hydratase</fullName>
    </recommendedName>
</protein>